<keyword evidence="1" id="KW-0732">Signal</keyword>
<dbReference type="Pfam" id="PF07617">
    <property type="entry name" value="DUF1579"/>
    <property type="match status" value="1"/>
</dbReference>
<name>A0ABW5XR93_9SPHI</name>
<evidence type="ECO:0000313" key="2">
    <source>
        <dbReference type="EMBL" id="MFD2865461.1"/>
    </source>
</evidence>
<dbReference type="RefSeq" id="WP_377127829.1">
    <property type="nucleotide sequence ID" value="NZ_JBHUHN010000001.1"/>
</dbReference>
<proteinExistence type="predicted"/>
<reference evidence="3" key="1">
    <citation type="journal article" date="2019" name="Int. J. Syst. Evol. Microbiol.">
        <title>The Global Catalogue of Microorganisms (GCM) 10K type strain sequencing project: providing services to taxonomists for standard genome sequencing and annotation.</title>
        <authorList>
            <consortium name="The Broad Institute Genomics Platform"/>
            <consortium name="The Broad Institute Genome Sequencing Center for Infectious Disease"/>
            <person name="Wu L."/>
            <person name="Ma J."/>
        </authorList>
    </citation>
    <scope>NUCLEOTIDE SEQUENCE [LARGE SCALE GENOMIC DNA]</scope>
    <source>
        <strain evidence="3">KCTC 52232</strain>
    </source>
</reference>
<comment type="caution">
    <text evidence="2">The sequence shown here is derived from an EMBL/GenBank/DDBJ whole genome shotgun (WGS) entry which is preliminary data.</text>
</comment>
<gene>
    <name evidence="2" type="ORF">ACFSYC_12240</name>
</gene>
<dbReference type="EMBL" id="JBHUON010000014">
    <property type="protein sequence ID" value="MFD2865461.1"/>
    <property type="molecule type" value="Genomic_DNA"/>
</dbReference>
<dbReference type="InterPro" id="IPR011473">
    <property type="entry name" value="DUF1579"/>
</dbReference>
<evidence type="ECO:0000313" key="3">
    <source>
        <dbReference type="Proteomes" id="UP001597601"/>
    </source>
</evidence>
<dbReference type="Proteomes" id="UP001597601">
    <property type="component" value="Unassembled WGS sequence"/>
</dbReference>
<evidence type="ECO:0000256" key="1">
    <source>
        <dbReference type="SAM" id="SignalP"/>
    </source>
</evidence>
<organism evidence="2 3">
    <name type="scientific">Mucilaginibacter antarcticus</name>
    <dbReference type="NCBI Taxonomy" id="1855725"/>
    <lineage>
        <taxon>Bacteria</taxon>
        <taxon>Pseudomonadati</taxon>
        <taxon>Bacteroidota</taxon>
        <taxon>Sphingobacteriia</taxon>
        <taxon>Sphingobacteriales</taxon>
        <taxon>Sphingobacteriaceae</taxon>
        <taxon>Mucilaginibacter</taxon>
    </lineage>
</organism>
<accession>A0ABW5XR93</accession>
<protein>
    <submittedName>
        <fullName evidence="2">DUF1579 family protein</fullName>
    </submittedName>
</protein>
<keyword evidence="3" id="KW-1185">Reference proteome</keyword>
<feature type="signal peptide" evidence="1">
    <location>
        <begin position="1"/>
        <end position="21"/>
    </location>
</feature>
<sequence length="205" mass="23586">MRKLKYILLATVLYGSNIVSLAQTKVRLPDSKTYTMEKVLSTGPAYKVLRSLKGNWNVEMRVYPDAGAKPMISYMVARRVLSGHFLMETMTARPGSKDPKFNRTAYFNYNNAGSCWEYIVLDSRYPVMMFETSKDTAQTTRELTLFLPSFITPPGENKQLAGKNASERRTISFISNDKTIIKQYWTLPSKPEYLAIEYTYIRVNR</sequence>
<feature type="chain" id="PRO_5047384426" evidence="1">
    <location>
        <begin position="22"/>
        <end position="205"/>
    </location>
</feature>